<dbReference type="SUPFAM" id="SSF50037">
    <property type="entry name" value="C-terminal domain of transcriptional repressors"/>
    <property type="match status" value="1"/>
</dbReference>
<comment type="caution">
    <text evidence="8">The sequence shown here is derived from an EMBL/GenBank/DDBJ whole genome shotgun (WGS) entry which is preliminary data.</text>
</comment>
<evidence type="ECO:0000256" key="3">
    <source>
        <dbReference type="ARBA" id="ARBA00022840"/>
    </source>
</evidence>
<dbReference type="RefSeq" id="WP_127727943.1">
    <property type="nucleotide sequence ID" value="NZ_SACP01000004.1"/>
</dbReference>
<evidence type="ECO:0000259" key="7">
    <source>
        <dbReference type="PROSITE" id="PS51733"/>
    </source>
</evidence>
<keyword evidence="4" id="KW-0092">Biotin</keyword>
<dbReference type="OrthoDB" id="9807064at2"/>
<dbReference type="Proteomes" id="UP000286997">
    <property type="component" value="Unassembled WGS sequence"/>
</dbReference>
<evidence type="ECO:0000256" key="5">
    <source>
        <dbReference type="ARBA" id="ARBA00024227"/>
    </source>
</evidence>
<organism evidence="8 9">
    <name type="scientific">Methylobacterium oryzihabitans</name>
    <dbReference type="NCBI Taxonomy" id="2499852"/>
    <lineage>
        <taxon>Bacteria</taxon>
        <taxon>Pseudomonadati</taxon>
        <taxon>Pseudomonadota</taxon>
        <taxon>Alphaproteobacteria</taxon>
        <taxon>Hyphomicrobiales</taxon>
        <taxon>Methylobacteriaceae</taxon>
        <taxon>Methylobacterium</taxon>
    </lineage>
</organism>
<comment type="catalytic activity">
    <reaction evidence="6">
        <text>biotin + L-lysyl-[protein] + ATP = N(6)-biotinyl-L-lysyl-[protein] + AMP + diphosphate + H(+)</text>
        <dbReference type="Rhea" id="RHEA:11756"/>
        <dbReference type="Rhea" id="RHEA-COMP:9752"/>
        <dbReference type="Rhea" id="RHEA-COMP:10505"/>
        <dbReference type="ChEBI" id="CHEBI:15378"/>
        <dbReference type="ChEBI" id="CHEBI:29969"/>
        <dbReference type="ChEBI" id="CHEBI:30616"/>
        <dbReference type="ChEBI" id="CHEBI:33019"/>
        <dbReference type="ChEBI" id="CHEBI:57586"/>
        <dbReference type="ChEBI" id="CHEBI:83144"/>
        <dbReference type="ChEBI" id="CHEBI:456215"/>
        <dbReference type="EC" id="6.3.4.15"/>
    </reaction>
</comment>
<dbReference type="InterPro" id="IPR004408">
    <property type="entry name" value="Biotin_CoA_COase_ligase"/>
</dbReference>
<dbReference type="InterPro" id="IPR045864">
    <property type="entry name" value="aa-tRNA-synth_II/BPL/LPL"/>
</dbReference>
<dbReference type="CDD" id="cd16442">
    <property type="entry name" value="BPL"/>
    <property type="match status" value="1"/>
</dbReference>
<evidence type="ECO:0000256" key="6">
    <source>
        <dbReference type="ARBA" id="ARBA00047846"/>
    </source>
</evidence>
<dbReference type="PROSITE" id="PS51733">
    <property type="entry name" value="BPL_LPL_CATALYTIC"/>
    <property type="match status" value="1"/>
</dbReference>
<dbReference type="EC" id="6.3.4.15" evidence="5"/>
<dbReference type="InterPro" id="IPR003142">
    <property type="entry name" value="BPL_C"/>
</dbReference>
<dbReference type="Gene3D" id="3.30.930.10">
    <property type="entry name" value="Bira Bifunctional Protein, Domain 2"/>
    <property type="match status" value="1"/>
</dbReference>
<protein>
    <recommendedName>
        <fullName evidence="5">biotin--[biotin carboxyl-carrier protein] ligase</fullName>
        <ecNumber evidence="5">6.3.4.15</ecNumber>
    </recommendedName>
</protein>
<accession>A0A437PDC1</accession>
<dbReference type="PANTHER" id="PTHR12835">
    <property type="entry name" value="BIOTIN PROTEIN LIGASE"/>
    <property type="match status" value="1"/>
</dbReference>
<gene>
    <name evidence="8" type="ORF">EOE48_06350</name>
</gene>
<keyword evidence="3" id="KW-0067">ATP-binding</keyword>
<dbReference type="EMBL" id="SACP01000004">
    <property type="protein sequence ID" value="RVU20224.1"/>
    <property type="molecule type" value="Genomic_DNA"/>
</dbReference>
<evidence type="ECO:0000313" key="9">
    <source>
        <dbReference type="Proteomes" id="UP000286997"/>
    </source>
</evidence>
<dbReference type="Pfam" id="PF02237">
    <property type="entry name" value="BPL_C"/>
    <property type="match status" value="1"/>
</dbReference>
<proteinExistence type="predicted"/>
<evidence type="ECO:0000313" key="8">
    <source>
        <dbReference type="EMBL" id="RVU20224.1"/>
    </source>
</evidence>
<dbReference type="NCBIfam" id="TIGR00121">
    <property type="entry name" value="birA_ligase"/>
    <property type="match status" value="1"/>
</dbReference>
<evidence type="ECO:0000256" key="4">
    <source>
        <dbReference type="ARBA" id="ARBA00023267"/>
    </source>
</evidence>
<dbReference type="GO" id="GO:0005524">
    <property type="term" value="F:ATP binding"/>
    <property type="evidence" value="ECO:0007669"/>
    <property type="project" value="UniProtKB-KW"/>
</dbReference>
<dbReference type="GO" id="GO:0004077">
    <property type="term" value="F:biotin--[biotin carboxyl-carrier protein] ligase activity"/>
    <property type="evidence" value="ECO:0007669"/>
    <property type="project" value="UniProtKB-EC"/>
</dbReference>
<dbReference type="InterPro" id="IPR008988">
    <property type="entry name" value="Transcriptional_repressor_C"/>
</dbReference>
<keyword evidence="1 8" id="KW-0436">Ligase</keyword>
<reference evidence="8 9" key="1">
    <citation type="submission" date="2019-01" db="EMBL/GenBank/DDBJ databases">
        <authorList>
            <person name="Chen W.-M."/>
        </authorList>
    </citation>
    <scope>NUCLEOTIDE SEQUENCE [LARGE SCALE GENOMIC DNA]</scope>
    <source>
        <strain evidence="8 9">TER-1</strain>
    </source>
</reference>
<dbReference type="Gene3D" id="2.30.30.100">
    <property type="match status" value="1"/>
</dbReference>
<sequence length="265" mass="27278">MTFVLDPAARAAGYRLDLHPSLGSTSTHAMALARAGEAGPLWVVTRDQTGGRGRRGKVWTSPAGNLAASLLWTAPPDVAPEHVATLGFVAGLALAGACDRARGPSPDGTPSPFRLKWPNDVLVDGAKVSGILLETETVPAGRAVVVGFGVNVAAVPPDLPYRATSLAGCGCPADAGGLFSLLSGSWLAELAAWDLGRGFAVTRERWLARAVGLGTAVSVRYGTERRDGVFETIDAGGRMVLRLASGERSLISAGEVFFAPPAPAA</sequence>
<feature type="domain" description="BPL/LPL catalytic" evidence="7">
    <location>
        <begin position="17"/>
        <end position="194"/>
    </location>
</feature>
<evidence type="ECO:0000256" key="2">
    <source>
        <dbReference type="ARBA" id="ARBA00022741"/>
    </source>
</evidence>
<dbReference type="SUPFAM" id="SSF55681">
    <property type="entry name" value="Class II aaRS and biotin synthetases"/>
    <property type="match status" value="1"/>
</dbReference>
<name>A0A437PDC1_9HYPH</name>
<evidence type="ECO:0000256" key="1">
    <source>
        <dbReference type="ARBA" id="ARBA00022598"/>
    </source>
</evidence>
<dbReference type="InterPro" id="IPR004143">
    <property type="entry name" value="BPL_LPL_catalytic"/>
</dbReference>
<dbReference type="AlphaFoldDB" id="A0A437PDC1"/>
<keyword evidence="9" id="KW-1185">Reference proteome</keyword>
<dbReference type="Pfam" id="PF03099">
    <property type="entry name" value="BPL_LplA_LipB"/>
    <property type="match status" value="1"/>
</dbReference>
<keyword evidence="2" id="KW-0547">Nucleotide-binding</keyword>
<dbReference type="PANTHER" id="PTHR12835:SF5">
    <property type="entry name" value="BIOTIN--PROTEIN LIGASE"/>
    <property type="match status" value="1"/>
</dbReference>
<dbReference type="GO" id="GO:0005737">
    <property type="term" value="C:cytoplasm"/>
    <property type="evidence" value="ECO:0007669"/>
    <property type="project" value="TreeGrafter"/>
</dbReference>